<dbReference type="InterPro" id="IPR024607">
    <property type="entry name" value="Sulfatase_CS"/>
</dbReference>
<evidence type="ECO:0000256" key="3">
    <source>
        <dbReference type="ARBA" id="ARBA00022801"/>
    </source>
</evidence>
<name>A0A382D3Q3_9ZZZZ</name>
<keyword evidence="3" id="KW-0378">Hydrolase</keyword>
<protein>
    <recommendedName>
        <fullName evidence="5">Sulfatase N-terminal domain-containing protein</fullName>
    </recommendedName>
</protein>
<dbReference type="InterPro" id="IPR017850">
    <property type="entry name" value="Alkaline_phosphatase_core_sf"/>
</dbReference>
<dbReference type="AlphaFoldDB" id="A0A382D3Q3"/>
<reference evidence="6" key="1">
    <citation type="submission" date="2018-05" db="EMBL/GenBank/DDBJ databases">
        <authorList>
            <person name="Lanie J.A."/>
            <person name="Ng W.-L."/>
            <person name="Kazmierczak K.M."/>
            <person name="Andrzejewski T.M."/>
            <person name="Davidsen T.M."/>
            <person name="Wayne K.J."/>
            <person name="Tettelin H."/>
            <person name="Glass J.I."/>
            <person name="Rusch D."/>
            <person name="Podicherti R."/>
            <person name="Tsui H.-C.T."/>
            <person name="Winkler M.E."/>
        </authorList>
    </citation>
    <scope>NUCLEOTIDE SEQUENCE</scope>
</reference>
<evidence type="ECO:0000256" key="4">
    <source>
        <dbReference type="ARBA" id="ARBA00023180"/>
    </source>
</evidence>
<accession>A0A382D3Q3</accession>
<evidence type="ECO:0000256" key="2">
    <source>
        <dbReference type="ARBA" id="ARBA00022729"/>
    </source>
</evidence>
<dbReference type="Gene3D" id="3.40.720.10">
    <property type="entry name" value="Alkaline Phosphatase, subunit A"/>
    <property type="match status" value="1"/>
</dbReference>
<keyword evidence="4" id="KW-0325">Glycoprotein</keyword>
<keyword evidence="2" id="KW-0732">Signal</keyword>
<feature type="domain" description="Sulfatase N-terminal" evidence="5">
    <location>
        <begin position="30"/>
        <end position="378"/>
    </location>
</feature>
<comment type="similarity">
    <text evidence="1">Belongs to the sulfatase family.</text>
</comment>
<dbReference type="SUPFAM" id="SSF53649">
    <property type="entry name" value="Alkaline phosphatase-like"/>
    <property type="match status" value="1"/>
</dbReference>
<dbReference type="InterPro" id="IPR000917">
    <property type="entry name" value="Sulfatase_N"/>
</dbReference>
<dbReference type="GO" id="GO:0016787">
    <property type="term" value="F:hydrolase activity"/>
    <property type="evidence" value="ECO:0007669"/>
    <property type="project" value="UniProtKB-KW"/>
</dbReference>
<evidence type="ECO:0000256" key="1">
    <source>
        <dbReference type="ARBA" id="ARBA00008779"/>
    </source>
</evidence>
<dbReference type="EMBL" id="UINC01037502">
    <property type="protein sequence ID" value="SVB33078.1"/>
    <property type="molecule type" value="Genomic_DNA"/>
</dbReference>
<organism evidence="6">
    <name type="scientific">marine metagenome</name>
    <dbReference type="NCBI Taxonomy" id="408172"/>
    <lineage>
        <taxon>unclassified sequences</taxon>
        <taxon>metagenomes</taxon>
        <taxon>ecological metagenomes</taxon>
    </lineage>
</organism>
<dbReference type="PANTHER" id="PTHR43108:SF8">
    <property type="entry name" value="SD21168P"/>
    <property type="match status" value="1"/>
</dbReference>
<evidence type="ECO:0000259" key="5">
    <source>
        <dbReference type="Pfam" id="PF00884"/>
    </source>
</evidence>
<gene>
    <name evidence="6" type="ORF">METZ01_LOCUS185932</name>
</gene>
<sequence>MKRRDFFKIAAGTVAAMASKNVWGQVPTRPNIVVIVVDDMRFDEYGSGGHPYLKTPHIDALGASGATFTNAYHTTPLCSPNRASILTGQYTSKHGVLDNSSRSLASHKLHTFAQELQKSGYETAHVGKWHMGNDASPRPGYDYWVSFQGQGKSYDPDLYEDGRIHNVKGYVTDIFTDRAIDFISRERDKPFMVYVGHKAIHPEIQQKDDGGVNLKGGKNFIPASRHKGHYKDKVFPRRPNFGMSDSVRKNKPVLAKAVDFKNSDEIQNSFGKEILDGLISEETIQRRAEMMLAVDEGVGRMIATLEKKGLKENTVFVLMSDNGYFFGEHGLSIERRLPYEEAIKCPLIISHPASIEKDTRIDDFVLSIDIAPTILNATKTSIPKRVQGRSLLPLLQGNRSDWRKSFLVEYFATEKPFPWTHNLDYRVVRLGQYKYIRWNKEDDGHELYDLKNDPFEQINLALNPAFKGIKEQALNEMESLVVESLGF</sequence>
<evidence type="ECO:0000313" key="6">
    <source>
        <dbReference type="EMBL" id="SVB33078.1"/>
    </source>
</evidence>
<dbReference type="Pfam" id="PF00884">
    <property type="entry name" value="Sulfatase"/>
    <property type="match status" value="1"/>
</dbReference>
<proteinExistence type="inferred from homology"/>
<dbReference type="PANTHER" id="PTHR43108">
    <property type="entry name" value="N-ACETYLGLUCOSAMINE-6-SULFATASE FAMILY MEMBER"/>
    <property type="match status" value="1"/>
</dbReference>
<dbReference type="PROSITE" id="PS00149">
    <property type="entry name" value="SULFATASE_2"/>
    <property type="match status" value="1"/>
</dbReference>